<protein>
    <submittedName>
        <fullName evidence="3">Putative secreted protein</fullName>
    </submittedName>
</protein>
<accession>A0A0H5SG56</accession>
<feature type="chain" id="PRO_5039119409" evidence="2">
    <location>
        <begin position="27"/>
        <end position="490"/>
    </location>
</feature>
<dbReference type="PANTHER" id="PTHR43649">
    <property type="entry name" value="ARABINOSE-BINDING PROTEIN-RELATED"/>
    <property type="match status" value="1"/>
</dbReference>
<organism evidence="3 4">
    <name type="scientific">Herbinix hemicellulosilytica</name>
    <dbReference type="NCBI Taxonomy" id="1564487"/>
    <lineage>
        <taxon>Bacteria</taxon>
        <taxon>Bacillati</taxon>
        <taxon>Bacillota</taxon>
        <taxon>Clostridia</taxon>
        <taxon>Lachnospirales</taxon>
        <taxon>Lachnospiraceae</taxon>
        <taxon>Herbinix</taxon>
    </lineage>
</organism>
<dbReference type="Gene3D" id="3.40.190.10">
    <property type="entry name" value="Periplasmic binding protein-like II"/>
    <property type="match status" value="1"/>
</dbReference>
<feature type="compositionally biased region" description="Polar residues" evidence="1">
    <location>
        <begin position="32"/>
        <end position="43"/>
    </location>
</feature>
<dbReference type="SUPFAM" id="SSF53850">
    <property type="entry name" value="Periplasmic binding protein-like II"/>
    <property type="match status" value="1"/>
</dbReference>
<gene>
    <name evidence="3" type="ORF">HHT355_1275</name>
</gene>
<keyword evidence="4" id="KW-1185">Reference proteome</keyword>
<dbReference type="Pfam" id="PF01547">
    <property type="entry name" value="SBP_bac_1"/>
    <property type="match status" value="1"/>
</dbReference>
<sequence>MKSKKLKAQKFMALVLALLMISGLFAACSKSESNPANTNTGNKTEQKNDDTSSKNEESKVEANEEVVMETITVWSDNAHEKELRDKQIAEFNETIGKELGIYIEYTVYGSNYTDTIKIAAQAGEAPDLFRSDSKWMQDFVDADYLVAIEDLPGSEQLLSKYKDLVANQAHVFNGKTYTLPYNLTTYGFVINKDLFAACGLTEADYPKTWDDVKRVAKIITEKSGGKAYGFGIAPSALWTISSFYTMPAGQNIGHYGFDYEKMQFAYSDYVPLIKAIDEMVAEGSVIPGYETMDADMLRAQFSAGTIGMLGAASFDVAVYNTQFPAEIDWAVIDIPTFDGQEPKYKAFGNPTNLLCVGKRALEHPEKVLKVLEFFYDDKNAAEMYEEGLYIPVRKEAIALATKEPSMKNFSAFANFDEIFTMAPVPDTLIKFEGDTYRDAIAKIWTDPALNDVESIMAEIDAKYNAALQQVDPALVELYRLPEGVTVERSN</sequence>
<dbReference type="EMBL" id="CVTD020000015">
    <property type="protein sequence ID" value="CRZ34477.1"/>
    <property type="molecule type" value="Genomic_DNA"/>
</dbReference>
<dbReference type="AlphaFoldDB" id="A0A0H5SG56"/>
<dbReference type="InterPro" id="IPR006059">
    <property type="entry name" value="SBP"/>
</dbReference>
<evidence type="ECO:0000256" key="1">
    <source>
        <dbReference type="SAM" id="MobiDB-lite"/>
    </source>
</evidence>
<dbReference type="InterPro" id="IPR050490">
    <property type="entry name" value="Bact_solute-bd_prot1"/>
</dbReference>
<reference evidence="3 4" key="1">
    <citation type="submission" date="2015-06" db="EMBL/GenBank/DDBJ databases">
        <authorList>
            <person name="Wibberg Daniel"/>
        </authorList>
    </citation>
    <scope>NUCLEOTIDE SEQUENCE [LARGE SCALE GENOMIC DNA]</scope>
    <source>
        <strain evidence="3 4">T3/55T</strain>
    </source>
</reference>
<evidence type="ECO:0000256" key="2">
    <source>
        <dbReference type="SAM" id="SignalP"/>
    </source>
</evidence>
<feature type="signal peptide" evidence="2">
    <location>
        <begin position="1"/>
        <end position="26"/>
    </location>
</feature>
<feature type="compositionally biased region" description="Basic and acidic residues" evidence="1">
    <location>
        <begin position="44"/>
        <end position="62"/>
    </location>
</feature>
<proteinExistence type="predicted"/>
<feature type="region of interest" description="Disordered" evidence="1">
    <location>
        <begin position="32"/>
        <end position="62"/>
    </location>
</feature>
<dbReference type="PROSITE" id="PS51257">
    <property type="entry name" value="PROKAR_LIPOPROTEIN"/>
    <property type="match status" value="1"/>
</dbReference>
<dbReference type="RefSeq" id="WP_158245907.1">
    <property type="nucleotide sequence ID" value="NZ_CVTD020000015.1"/>
</dbReference>
<dbReference type="PANTHER" id="PTHR43649:SF12">
    <property type="entry name" value="DIACETYLCHITOBIOSE BINDING PROTEIN DASA"/>
    <property type="match status" value="1"/>
</dbReference>
<dbReference type="Proteomes" id="UP000236497">
    <property type="component" value="Unassembled WGS sequence"/>
</dbReference>
<evidence type="ECO:0000313" key="4">
    <source>
        <dbReference type="Proteomes" id="UP000236497"/>
    </source>
</evidence>
<keyword evidence="2" id="KW-0732">Signal</keyword>
<name>A0A0H5SG56_HERHM</name>
<evidence type="ECO:0000313" key="3">
    <source>
        <dbReference type="EMBL" id="CRZ34477.1"/>
    </source>
</evidence>